<accession>A0A8X7MI13</accession>
<organism evidence="3 4">
    <name type="scientific">Tilletia controversa</name>
    <name type="common">dwarf bunt fungus</name>
    <dbReference type="NCBI Taxonomy" id="13291"/>
    <lineage>
        <taxon>Eukaryota</taxon>
        <taxon>Fungi</taxon>
        <taxon>Dikarya</taxon>
        <taxon>Basidiomycota</taxon>
        <taxon>Ustilaginomycotina</taxon>
        <taxon>Exobasidiomycetes</taxon>
        <taxon>Tilletiales</taxon>
        <taxon>Tilletiaceae</taxon>
        <taxon>Tilletia</taxon>
    </lineage>
</organism>
<dbReference type="PANTHER" id="PTHR34605">
    <property type="entry name" value="PHAGE_INTEGRASE DOMAIN-CONTAINING PROTEIN"/>
    <property type="match status" value="1"/>
</dbReference>
<keyword evidence="4" id="KW-1185">Reference proteome</keyword>
<feature type="non-terminal residue" evidence="3">
    <location>
        <position position="1"/>
    </location>
</feature>
<dbReference type="PANTHER" id="PTHR34605:SF3">
    <property type="entry name" value="P CELL-TYPE AGGLUTINATION PROTEIN MAP4-LIKE-RELATED"/>
    <property type="match status" value="1"/>
</dbReference>
<dbReference type="Gene3D" id="1.10.443.10">
    <property type="entry name" value="Intergrase catalytic core"/>
    <property type="match status" value="1"/>
</dbReference>
<dbReference type="GO" id="GO:0003677">
    <property type="term" value="F:DNA binding"/>
    <property type="evidence" value="ECO:0007669"/>
    <property type="project" value="UniProtKB-KW"/>
</dbReference>
<dbReference type="InterPro" id="IPR052925">
    <property type="entry name" value="Phage_Integrase-like_Recomb"/>
</dbReference>
<dbReference type="Proteomes" id="UP000077684">
    <property type="component" value="Unassembled WGS sequence"/>
</dbReference>
<reference evidence="3" key="2">
    <citation type="journal article" date="2019" name="IMA Fungus">
        <title>Genome sequencing and comparison of five Tilletia species to identify candidate genes for the detection of regulated species infecting wheat.</title>
        <authorList>
            <person name="Nguyen H.D.T."/>
            <person name="Sultana T."/>
            <person name="Kesanakurti P."/>
            <person name="Hambleton S."/>
        </authorList>
    </citation>
    <scope>NUCLEOTIDE SEQUENCE</scope>
    <source>
        <strain evidence="3">DAOMC 236426</strain>
    </source>
</reference>
<reference evidence="3" key="1">
    <citation type="submission" date="2016-04" db="EMBL/GenBank/DDBJ databases">
        <authorList>
            <person name="Nguyen H.D."/>
            <person name="Samba Siva P."/>
            <person name="Cullis J."/>
            <person name="Levesque C.A."/>
            <person name="Hambleton S."/>
        </authorList>
    </citation>
    <scope>NUCLEOTIDE SEQUENCE</scope>
    <source>
        <strain evidence="3">DAOMC 236426</strain>
    </source>
</reference>
<evidence type="ECO:0000313" key="4">
    <source>
        <dbReference type="Proteomes" id="UP000077684"/>
    </source>
</evidence>
<proteinExistence type="predicted"/>
<comment type="caution">
    <text evidence="3">The sequence shown here is derived from an EMBL/GenBank/DDBJ whole genome shotgun (WGS) entry which is preliminary data.</text>
</comment>
<dbReference type="SUPFAM" id="SSF47823">
    <property type="entry name" value="lambda integrase-like, N-terminal domain"/>
    <property type="match status" value="1"/>
</dbReference>
<dbReference type="AlphaFoldDB" id="A0A8X7MI13"/>
<dbReference type="Gene3D" id="1.10.150.130">
    <property type="match status" value="1"/>
</dbReference>
<protein>
    <recommendedName>
        <fullName evidence="5">Core-binding (CB) domain-containing protein</fullName>
    </recommendedName>
</protein>
<evidence type="ECO:0000256" key="1">
    <source>
        <dbReference type="ARBA" id="ARBA00023125"/>
    </source>
</evidence>
<dbReference type="GO" id="GO:0015074">
    <property type="term" value="P:DNA integration"/>
    <property type="evidence" value="ECO:0007669"/>
    <property type="project" value="InterPro"/>
</dbReference>
<name>A0A8X7MI13_9BASI</name>
<evidence type="ECO:0000313" key="3">
    <source>
        <dbReference type="EMBL" id="KAE8235781.1"/>
    </source>
</evidence>
<keyword evidence="1" id="KW-0238">DNA-binding</keyword>
<dbReference type="InterPro" id="IPR010998">
    <property type="entry name" value="Integrase_recombinase_N"/>
</dbReference>
<evidence type="ECO:0008006" key="5">
    <source>
        <dbReference type="Google" id="ProtNLM"/>
    </source>
</evidence>
<dbReference type="GO" id="GO:0006310">
    <property type="term" value="P:DNA recombination"/>
    <property type="evidence" value="ECO:0007669"/>
    <property type="project" value="UniProtKB-KW"/>
</dbReference>
<sequence>QLSARWSTLSADARWKLKVSIASSVVKKTLKDYGSAVRAFLGWCDRNNIPPAQRLPIPETVLLRYLADNLEDIRASTYTTRRSALALWHSIHGYDFSVDSIISKRIGRAARLLQPEAVPSRPPVRLDDLYVIRNALPIERDRASAAIWACLSFAFFALARLGELTVDVLSAPRDPRDRSSRCHWSLRSREGSVAPTAILRLPTEKVQGPNGVDLIAAEQRTSPSICPVAAVRWHLHVNSEVPPDAGAFAFIDKDGLVHELRTQFCVDTANAALTAARRAPITAHCLRIGGTTFYMAAGISEADIRRHGRWKSDAMLVYLRRLYVAAGRAFADVDPTHG</sequence>
<dbReference type="EMBL" id="LWDE02003299">
    <property type="protein sequence ID" value="KAE8235781.1"/>
    <property type="molecule type" value="Genomic_DNA"/>
</dbReference>
<dbReference type="SUPFAM" id="SSF56349">
    <property type="entry name" value="DNA breaking-rejoining enzymes"/>
    <property type="match status" value="1"/>
</dbReference>
<keyword evidence="2" id="KW-0233">DNA recombination</keyword>
<gene>
    <name evidence="3" type="ORF">A4X06_0g9761</name>
</gene>
<dbReference type="InterPro" id="IPR011010">
    <property type="entry name" value="DNA_brk_join_enz"/>
</dbReference>
<evidence type="ECO:0000256" key="2">
    <source>
        <dbReference type="ARBA" id="ARBA00023172"/>
    </source>
</evidence>
<dbReference type="InterPro" id="IPR013762">
    <property type="entry name" value="Integrase-like_cat_sf"/>
</dbReference>